<proteinExistence type="predicted"/>
<evidence type="ECO:0000313" key="1">
    <source>
        <dbReference type="EMBL" id="PZG14651.1"/>
    </source>
</evidence>
<dbReference type="Proteomes" id="UP000248924">
    <property type="component" value="Unassembled WGS sequence"/>
</dbReference>
<comment type="caution">
    <text evidence="1">The sequence shown here is derived from an EMBL/GenBank/DDBJ whole genome shotgun (WGS) entry which is preliminary data.</text>
</comment>
<dbReference type="GO" id="GO:0003824">
    <property type="term" value="F:catalytic activity"/>
    <property type="evidence" value="ECO:0007669"/>
    <property type="project" value="InterPro"/>
</dbReference>
<reference evidence="1 2" key="1">
    <citation type="submission" date="2018-01" db="EMBL/GenBank/DDBJ databases">
        <title>Draft genome sequence of Jishengella sp. NA12.</title>
        <authorList>
            <person name="Sahin N."/>
            <person name="Ay H."/>
            <person name="Saygin H."/>
        </authorList>
    </citation>
    <scope>NUCLEOTIDE SEQUENCE [LARGE SCALE GENOMIC DNA]</scope>
    <source>
        <strain evidence="1 2">NA12</strain>
    </source>
</reference>
<sequence length="124" mass="12018">MPESPAVPAARPSSELSAEDGKLVILARGARGRVGAVEGAAVRDQDGRTYAAASVSLPSLTITALQLAVASAAAAGATRLEAAAVVTEASTLDGAGYAAVRDLAADAPVHVAAPDGTVLGTVAS</sequence>
<dbReference type="SUPFAM" id="SSF53927">
    <property type="entry name" value="Cytidine deaminase-like"/>
    <property type="match status" value="1"/>
</dbReference>
<gene>
    <name evidence="1" type="ORF">C1I95_21255</name>
</gene>
<dbReference type="RefSeq" id="WP_111215863.1">
    <property type="nucleotide sequence ID" value="NZ_POTY01000143.1"/>
</dbReference>
<organism evidence="1 2">
    <name type="scientific">Micromonospora craterilacus</name>
    <dbReference type="NCBI Taxonomy" id="1655439"/>
    <lineage>
        <taxon>Bacteria</taxon>
        <taxon>Bacillati</taxon>
        <taxon>Actinomycetota</taxon>
        <taxon>Actinomycetes</taxon>
        <taxon>Micromonosporales</taxon>
        <taxon>Micromonosporaceae</taxon>
        <taxon>Micromonospora</taxon>
    </lineage>
</organism>
<dbReference type="AlphaFoldDB" id="A0A2W2DWZ5"/>
<dbReference type="EMBL" id="POTY01000143">
    <property type="protein sequence ID" value="PZG14651.1"/>
    <property type="molecule type" value="Genomic_DNA"/>
</dbReference>
<protein>
    <submittedName>
        <fullName evidence="1">Cytidine deaminase</fullName>
    </submittedName>
</protein>
<dbReference type="Gene3D" id="3.40.140.10">
    <property type="entry name" value="Cytidine Deaminase, domain 2"/>
    <property type="match status" value="1"/>
</dbReference>
<name>A0A2W2DWZ5_9ACTN</name>
<evidence type="ECO:0000313" key="2">
    <source>
        <dbReference type="Proteomes" id="UP000248924"/>
    </source>
</evidence>
<keyword evidence="2" id="KW-1185">Reference proteome</keyword>
<dbReference type="InterPro" id="IPR016193">
    <property type="entry name" value="Cytidine_deaminase-like"/>
</dbReference>
<accession>A0A2W2DWZ5</accession>